<keyword evidence="5 6" id="KW-0472">Membrane</keyword>
<evidence type="ECO:0000256" key="5">
    <source>
        <dbReference type="ARBA" id="ARBA00023136"/>
    </source>
</evidence>
<evidence type="ECO:0000313" key="8">
    <source>
        <dbReference type="EMBL" id="MBB6542749.1"/>
    </source>
</evidence>
<reference evidence="8 9" key="1">
    <citation type="submission" date="2020-08" db="EMBL/GenBank/DDBJ databases">
        <title>Genomic Encyclopedia of Type Strains, Phase IV (KMG-IV): sequencing the most valuable type-strain genomes for metagenomic binning, comparative biology and taxonomic classification.</title>
        <authorList>
            <person name="Goeker M."/>
        </authorList>
    </citation>
    <scope>NUCLEOTIDE SEQUENCE [LARGE SCALE GENOMIC DNA]</scope>
    <source>
        <strain evidence="8 9">DSM 26287</strain>
    </source>
</reference>
<evidence type="ECO:0000256" key="2">
    <source>
        <dbReference type="ARBA" id="ARBA00022475"/>
    </source>
</evidence>
<protein>
    <submittedName>
        <fullName evidence="8">Uncharacterized protein involved in exopolysaccharide biosynthesis</fullName>
    </submittedName>
</protein>
<keyword evidence="4 6" id="KW-1133">Transmembrane helix</keyword>
<comment type="caution">
    <text evidence="8">The sequence shown here is derived from an EMBL/GenBank/DDBJ whole genome shotgun (WGS) entry which is preliminary data.</text>
</comment>
<comment type="subcellular location">
    <subcellularLocation>
        <location evidence="1">Cell membrane</location>
        <topology evidence="1">Multi-pass membrane protein</topology>
    </subcellularLocation>
</comment>
<evidence type="ECO:0000313" key="9">
    <source>
        <dbReference type="Proteomes" id="UP000537141"/>
    </source>
</evidence>
<gene>
    <name evidence="8" type="ORF">HNQ55_001249</name>
</gene>
<dbReference type="RefSeq" id="WP_184423560.1">
    <property type="nucleotide sequence ID" value="NZ_AP027362.1"/>
</dbReference>
<dbReference type="AlphaFoldDB" id="A0A7X0NG19"/>
<dbReference type="Pfam" id="PF02706">
    <property type="entry name" value="Wzz"/>
    <property type="match status" value="1"/>
</dbReference>
<keyword evidence="9" id="KW-1185">Reference proteome</keyword>
<evidence type="ECO:0000256" key="3">
    <source>
        <dbReference type="ARBA" id="ARBA00022692"/>
    </source>
</evidence>
<evidence type="ECO:0000256" key="1">
    <source>
        <dbReference type="ARBA" id="ARBA00004651"/>
    </source>
</evidence>
<evidence type="ECO:0000256" key="6">
    <source>
        <dbReference type="SAM" id="Phobius"/>
    </source>
</evidence>
<organism evidence="8 9">
    <name type="scientific">Thalassotalea piscium</name>
    <dbReference type="NCBI Taxonomy" id="1230533"/>
    <lineage>
        <taxon>Bacteria</taxon>
        <taxon>Pseudomonadati</taxon>
        <taxon>Pseudomonadota</taxon>
        <taxon>Gammaproteobacteria</taxon>
        <taxon>Alteromonadales</taxon>
        <taxon>Colwelliaceae</taxon>
        <taxon>Thalassotalea</taxon>
    </lineage>
</organism>
<sequence length="304" mass="33911">MLTTTSDEISLAQVWAELFRRKILIIVSGFVCAAVAVAIALSLPNMYTAKVLTVPKTDDQGALGGLASSLGGIAGMAGIKLGKSRGPDKTLIAIEILKSQRFINQFVEKHNLVVPLMAAKASTPNTFELIYDEDIYNTVTKKWVREVKPPKTVEPTPREIYDRFLEVFEVNFDPKDGFVDLSIEFYSPDIAVEWVGLILEDINEEMRQDDISEAQASINYLNETLSKVNNTSIQASFYQLIEDQTNILMLANSRKEYIFKTISPAIVPEKKSKPNRILIVLAGGIIGGFLSVCWILIRFFNRTL</sequence>
<keyword evidence="3 6" id="KW-0812">Transmembrane</keyword>
<proteinExistence type="predicted"/>
<evidence type="ECO:0000259" key="7">
    <source>
        <dbReference type="Pfam" id="PF02706"/>
    </source>
</evidence>
<dbReference type="EMBL" id="JACHHU010000007">
    <property type="protein sequence ID" value="MBB6542749.1"/>
    <property type="molecule type" value="Genomic_DNA"/>
</dbReference>
<dbReference type="GO" id="GO:0005886">
    <property type="term" value="C:plasma membrane"/>
    <property type="evidence" value="ECO:0007669"/>
    <property type="project" value="UniProtKB-SubCell"/>
</dbReference>
<dbReference type="PANTHER" id="PTHR32309">
    <property type="entry name" value="TYROSINE-PROTEIN KINASE"/>
    <property type="match status" value="1"/>
</dbReference>
<evidence type="ECO:0000256" key="4">
    <source>
        <dbReference type="ARBA" id="ARBA00022989"/>
    </source>
</evidence>
<dbReference type="GO" id="GO:0004713">
    <property type="term" value="F:protein tyrosine kinase activity"/>
    <property type="evidence" value="ECO:0007669"/>
    <property type="project" value="TreeGrafter"/>
</dbReference>
<dbReference type="InterPro" id="IPR050445">
    <property type="entry name" value="Bact_polysacc_biosynth/exp"/>
</dbReference>
<feature type="transmembrane region" description="Helical" evidence="6">
    <location>
        <begin position="23"/>
        <end position="41"/>
    </location>
</feature>
<feature type="transmembrane region" description="Helical" evidence="6">
    <location>
        <begin position="277"/>
        <end position="297"/>
    </location>
</feature>
<dbReference type="InterPro" id="IPR003856">
    <property type="entry name" value="LPS_length_determ_N"/>
</dbReference>
<dbReference type="PANTHER" id="PTHR32309:SF13">
    <property type="entry name" value="FERRIC ENTEROBACTIN TRANSPORT PROTEIN FEPE"/>
    <property type="match status" value="1"/>
</dbReference>
<feature type="domain" description="Polysaccharide chain length determinant N-terminal" evidence="7">
    <location>
        <begin position="7"/>
        <end position="109"/>
    </location>
</feature>
<dbReference type="Proteomes" id="UP000537141">
    <property type="component" value="Unassembled WGS sequence"/>
</dbReference>
<name>A0A7X0NG19_9GAMM</name>
<keyword evidence="2" id="KW-1003">Cell membrane</keyword>
<accession>A0A7X0NG19</accession>
<feature type="transmembrane region" description="Helical" evidence="6">
    <location>
        <begin position="61"/>
        <end position="79"/>
    </location>
</feature>